<evidence type="ECO:0000256" key="2">
    <source>
        <dbReference type="ARBA" id="ARBA00022475"/>
    </source>
</evidence>
<dbReference type="SUPFAM" id="SSF52540">
    <property type="entry name" value="P-loop containing nucleoside triphosphate hydrolases"/>
    <property type="match status" value="2"/>
</dbReference>
<accession>A0A3D9LCS5</accession>
<evidence type="ECO:0000313" key="14">
    <source>
        <dbReference type="Proteomes" id="UP000256727"/>
    </source>
</evidence>
<dbReference type="NCBIfam" id="TIGR03925">
    <property type="entry name" value="T7SS_EccC_b"/>
    <property type="match status" value="1"/>
</dbReference>
<evidence type="ECO:0000256" key="8">
    <source>
        <dbReference type="ARBA" id="ARBA00023136"/>
    </source>
</evidence>
<evidence type="ECO:0000256" key="5">
    <source>
        <dbReference type="ARBA" id="ARBA00022741"/>
    </source>
</evidence>
<dbReference type="GO" id="GO:0005886">
    <property type="term" value="C:plasma membrane"/>
    <property type="evidence" value="ECO:0007669"/>
    <property type="project" value="UniProtKB-SubCell"/>
</dbReference>
<gene>
    <name evidence="13" type="ORF">C8E99_1776</name>
</gene>
<comment type="subcellular location">
    <subcellularLocation>
        <location evidence="1">Cell membrane</location>
        <topology evidence="1">Multi-pass membrane protein</topology>
    </subcellularLocation>
</comment>
<dbReference type="InterPro" id="IPR023836">
    <property type="entry name" value="EccCa-like_Actinobacteria"/>
</dbReference>
<keyword evidence="8 11" id="KW-0472">Membrane</keyword>
<dbReference type="RefSeq" id="WP_115931979.1">
    <property type="nucleotide sequence ID" value="NZ_QREH01000001.1"/>
</dbReference>
<feature type="binding site" evidence="9">
    <location>
        <begin position="532"/>
        <end position="539"/>
    </location>
    <ligand>
        <name>ATP</name>
        <dbReference type="ChEBI" id="CHEBI:30616"/>
    </ligand>
</feature>
<feature type="transmembrane region" description="Helical" evidence="11">
    <location>
        <begin position="68"/>
        <end position="88"/>
    </location>
</feature>
<dbReference type="InterPro" id="IPR050206">
    <property type="entry name" value="FtsK/SpoIIIE/SftA"/>
</dbReference>
<comment type="caution">
    <text evidence="13">The sequence shown here is derived from an EMBL/GenBank/DDBJ whole genome shotgun (WGS) entry which is preliminary data.</text>
</comment>
<evidence type="ECO:0000256" key="1">
    <source>
        <dbReference type="ARBA" id="ARBA00004651"/>
    </source>
</evidence>
<dbReference type="Gene3D" id="3.40.50.300">
    <property type="entry name" value="P-loop containing nucleotide triphosphate hydrolases"/>
    <property type="match status" value="4"/>
</dbReference>
<dbReference type="InterPro" id="IPR027417">
    <property type="entry name" value="P-loop_NTPase"/>
</dbReference>
<name>A0A3D9LCS5_9MICC</name>
<dbReference type="Pfam" id="PF01580">
    <property type="entry name" value="FtsK_SpoIIIE"/>
    <property type="match status" value="2"/>
</dbReference>
<proteinExistence type="predicted"/>
<evidence type="ECO:0000256" key="9">
    <source>
        <dbReference type="PROSITE-ProRule" id="PRU00289"/>
    </source>
</evidence>
<evidence type="ECO:0000256" key="4">
    <source>
        <dbReference type="ARBA" id="ARBA00022737"/>
    </source>
</evidence>
<dbReference type="Proteomes" id="UP000256727">
    <property type="component" value="Unassembled WGS sequence"/>
</dbReference>
<keyword evidence="14" id="KW-1185">Reference proteome</keyword>
<feature type="region of interest" description="Disordered" evidence="10">
    <location>
        <begin position="379"/>
        <end position="409"/>
    </location>
</feature>
<dbReference type="InterPro" id="IPR023837">
    <property type="entry name" value="EccCb-like_Actinobacteria"/>
</dbReference>
<keyword evidence="5 9" id="KW-0547">Nucleotide-binding</keyword>
<evidence type="ECO:0000313" key="13">
    <source>
        <dbReference type="EMBL" id="REE03952.1"/>
    </source>
</evidence>
<evidence type="ECO:0000256" key="3">
    <source>
        <dbReference type="ARBA" id="ARBA00022692"/>
    </source>
</evidence>
<feature type="domain" description="FtsK" evidence="12">
    <location>
        <begin position="509"/>
        <end position="722"/>
    </location>
</feature>
<evidence type="ECO:0000256" key="6">
    <source>
        <dbReference type="ARBA" id="ARBA00022840"/>
    </source>
</evidence>
<keyword evidence="2" id="KW-1003">Cell membrane</keyword>
<feature type="region of interest" description="Disordered" evidence="10">
    <location>
        <begin position="796"/>
        <end position="821"/>
    </location>
</feature>
<protein>
    <submittedName>
        <fullName evidence="13">S-DNA-T family DNA segregation ATPase FtsK/SpoIIIE</fullName>
    </submittedName>
</protein>
<evidence type="ECO:0000259" key="12">
    <source>
        <dbReference type="PROSITE" id="PS50901"/>
    </source>
</evidence>
<dbReference type="PROSITE" id="PS50901">
    <property type="entry name" value="FTSK"/>
    <property type="match status" value="2"/>
</dbReference>
<dbReference type="InterPro" id="IPR002543">
    <property type="entry name" value="FtsK_dom"/>
</dbReference>
<reference evidence="13 14" key="1">
    <citation type="submission" date="2018-07" db="EMBL/GenBank/DDBJ databases">
        <title>Sequencing the genomes of 1000 actinobacteria strains.</title>
        <authorList>
            <person name="Klenk H.-P."/>
        </authorList>
    </citation>
    <scope>NUCLEOTIDE SEQUENCE [LARGE SCALE GENOMIC DNA]</scope>
    <source>
        <strain evidence="13 14">DSM 14442</strain>
    </source>
</reference>
<dbReference type="NCBIfam" id="TIGR03924">
    <property type="entry name" value="T7SS_EccC_a"/>
    <property type="match status" value="1"/>
</dbReference>
<sequence length="1387" mass="151390">MTQKVIHRPARTSAPARLYQPFRIEGPQPIDPSQSDGEGAGGFLRLLPMVAAGGSMMVMMTFRQSPFAAVGAIAMALSLIVGVVMMFSQRGKAGRQRKSMRDTYARYLERTRVRLRDDEQQAQLAARASSPPATALFDIVRDPARVWERRRYHEDFLRIRIGSGRRPTRDIDISLIETATSLQDEFLLREAESLKDRFETAPDMPVNLPLDSAGNVSLVGPRDLELQLVRSLVAGAAALQSPEDVRIALITPEANRADWDWLELLPHLDDNSHRHFTGPVKLIAPGHDSLLELLEEDLQYRSKVAGEHNKYGDEMTKGPSLLPRLIVIVDRYGQTAGDLAFGDSHFGLPARAITALHLCADRLHEPSEVNYRITLTDRGAGRSSGRRLSRPGATYSTNAAGTAEAEEAATRPHFLLEDRTKDQGNPVRTEGELDPMDASTAEGLVSELAPLRLALDSLEHTGAEAASSSSFLEMLHLSPVLDRADVERNWRPRSQADFLRVPLGPDDKGKPVLLDLKEAAQLGMGPHGLCVGATGSGKSEMLRSLVFGLLATHSPDSLAMVLVDFKGGATFAPFEGAPHVTGIITNLSDDLTLVERVYASLNGEILRRQEVLKAAGNIANITDYQIHRDEQLSQGQGKQGTPGGEPLPPLPHLVIIIDEFGELLTARPDFIDLFLSIGRIGRSIGVHLLLSSQRVESGKLRGLETYLSYRIGLRTLSESESRTVLDTPDAFHLPPLPGYGYLKVDTTVYSRFKSGYVSGPLADEVFEEEEQEDLGDEIPPVLEATDYALVLAEQQAGGAPGDPAAPAPKKDSPARRSTGPTVMSTMMDTLRTYPPSVQPIWLPPLPVETTLDQVVGEPKNTELGLRLPAGGNLTVPIGLLDDPARQWQGLWEIDFTSGSGNMIVHGGPQSGKSTALRTIVTSLALTHSPQQVGIYCVDLLGSGLLPLQGLPHVGGVAVRTNGEVVSRTVDEILGMLSHRERVFEKHAIDSLPTMRRMHAEGKLPELPSADIFLVVDGHGQFQEEFEDLLPKVVQVMTRGGGYGIHIISAVNRNNEIRATHQSYFTHRIELALSEAGDSQIDRKLAANVNPEAPGRGLMPLKLQGHLALPRIDGQAERESATDGLKDLVEQVGRFSTGAAMKVRVLPSVVEATAVTSPEQKGLFPLGLRELDLGVEYLDLERQDRNLIVMGDEESGKSNVLRQVVNRFTANHRDNELMFVVIDPRRGLGDLVPDDYLGGYATNAEVAKNLAGAVINELRKRQDPDEDQTTVQRQTRIVALIDDYDVLTVGGGQSPLGAFVPFIPMAAELRINFVLTRRVRGASRGMYETFFSTLRDNGTSALIMSGDRREGNLINGIKARKMPPGRGQLLMTGKPVMTVQTFFGDLPE</sequence>
<organism evidence="13 14">
    <name type="scientific">Citricoccus muralis</name>
    <dbReference type="NCBI Taxonomy" id="169134"/>
    <lineage>
        <taxon>Bacteria</taxon>
        <taxon>Bacillati</taxon>
        <taxon>Actinomycetota</taxon>
        <taxon>Actinomycetes</taxon>
        <taxon>Micrococcales</taxon>
        <taxon>Micrococcaceae</taxon>
        <taxon>Citricoccus</taxon>
    </lineage>
</organism>
<keyword evidence="4" id="KW-0677">Repeat</keyword>
<dbReference type="PANTHER" id="PTHR22683:SF1">
    <property type="entry name" value="TYPE VII SECRETION SYSTEM PROTEIN ESSC"/>
    <property type="match status" value="1"/>
</dbReference>
<feature type="binding site" evidence="9">
    <location>
        <begin position="906"/>
        <end position="913"/>
    </location>
    <ligand>
        <name>ATP</name>
        <dbReference type="ChEBI" id="CHEBI:30616"/>
    </ligand>
</feature>
<dbReference type="OrthoDB" id="9807790at2"/>
<keyword evidence="6 9" id="KW-0067">ATP-binding</keyword>
<keyword evidence="7 11" id="KW-1133">Transmembrane helix</keyword>
<evidence type="ECO:0000256" key="7">
    <source>
        <dbReference type="ARBA" id="ARBA00022989"/>
    </source>
</evidence>
<dbReference type="PANTHER" id="PTHR22683">
    <property type="entry name" value="SPORULATION PROTEIN RELATED"/>
    <property type="match status" value="1"/>
</dbReference>
<dbReference type="GO" id="GO:0003677">
    <property type="term" value="F:DNA binding"/>
    <property type="evidence" value="ECO:0007669"/>
    <property type="project" value="InterPro"/>
</dbReference>
<keyword evidence="3 11" id="KW-0812">Transmembrane</keyword>
<feature type="domain" description="FtsK" evidence="12">
    <location>
        <begin position="888"/>
        <end position="1079"/>
    </location>
</feature>
<dbReference type="EMBL" id="QREH01000001">
    <property type="protein sequence ID" value="REE03952.1"/>
    <property type="molecule type" value="Genomic_DNA"/>
</dbReference>
<evidence type="ECO:0000256" key="10">
    <source>
        <dbReference type="SAM" id="MobiDB-lite"/>
    </source>
</evidence>
<evidence type="ECO:0000256" key="11">
    <source>
        <dbReference type="SAM" id="Phobius"/>
    </source>
</evidence>
<dbReference type="GO" id="GO:0005524">
    <property type="term" value="F:ATP binding"/>
    <property type="evidence" value="ECO:0007669"/>
    <property type="project" value="UniProtKB-UniRule"/>
</dbReference>